<keyword evidence="5 9" id="KW-0472">Membrane</keyword>
<keyword evidence="2" id="KW-1003">Cell membrane</keyword>
<dbReference type="SMART" id="SM01049">
    <property type="entry name" value="Cache_2"/>
    <property type="match status" value="1"/>
</dbReference>
<dbReference type="GO" id="GO:0005886">
    <property type="term" value="C:plasma membrane"/>
    <property type="evidence" value="ECO:0007669"/>
    <property type="project" value="UniProtKB-SubCell"/>
</dbReference>
<name>A0A1Y2L467_9PROT</name>
<evidence type="ECO:0000256" key="3">
    <source>
        <dbReference type="ARBA" id="ARBA00022692"/>
    </source>
</evidence>
<feature type="region of interest" description="Disordered" evidence="8">
    <location>
        <begin position="492"/>
        <end position="520"/>
    </location>
</feature>
<feature type="domain" description="Methyl-accepting transducer" evidence="10">
    <location>
        <begin position="290"/>
        <end position="526"/>
    </location>
</feature>
<keyword evidence="3 9" id="KW-0812">Transmembrane</keyword>
<dbReference type="GO" id="GO:0007165">
    <property type="term" value="P:signal transduction"/>
    <property type="evidence" value="ECO:0007669"/>
    <property type="project" value="UniProtKB-KW"/>
</dbReference>
<dbReference type="Gene3D" id="6.10.340.10">
    <property type="match status" value="1"/>
</dbReference>
<dbReference type="Proteomes" id="UP000193391">
    <property type="component" value="Unassembled WGS sequence"/>
</dbReference>
<feature type="transmembrane region" description="Helical" evidence="9">
    <location>
        <begin position="6"/>
        <end position="31"/>
    </location>
</feature>
<evidence type="ECO:0000256" key="1">
    <source>
        <dbReference type="ARBA" id="ARBA00004651"/>
    </source>
</evidence>
<dbReference type="InterPro" id="IPR004089">
    <property type="entry name" value="MCPsignal_dom"/>
</dbReference>
<dbReference type="SUPFAM" id="SSF58104">
    <property type="entry name" value="Methyl-accepting chemotaxis protein (MCP) signaling domain"/>
    <property type="match status" value="1"/>
</dbReference>
<evidence type="ECO:0000256" key="6">
    <source>
        <dbReference type="ARBA" id="ARBA00023224"/>
    </source>
</evidence>
<dbReference type="OrthoDB" id="7260004at2"/>
<keyword evidence="12" id="KW-1185">Reference proteome</keyword>
<dbReference type="Gene3D" id="1.10.287.950">
    <property type="entry name" value="Methyl-accepting chemotaxis protein"/>
    <property type="match status" value="1"/>
</dbReference>
<evidence type="ECO:0000256" key="7">
    <source>
        <dbReference type="PROSITE-ProRule" id="PRU00284"/>
    </source>
</evidence>
<evidence type="ECO:0000256" key="8">
    <source>
        <dbReference type="SAM" id="MobiDB-lite"/>
    </source>
</evidence>
<protein>
    <submittedName>
        <fullName evidence="11">Chemotaxis protein</fullName>
    </submittedName>
</protein>
<comment type="subcellular location">
    <subcellularLocation>
        <location evidence="1">Cell membrane</location>
        <topology evidence="1">Multi-pass membrane protein</topology>
    </subcellularLocation>
</comment>
<comment type="caution">
    <text evidence="11">The sequence shown here is derived from an EMBL/GenBank/DDBJ whole genome shotgun (WGS) entry which is preliminary data.</text>
</comment>
<evidence type="ECO:0000313" key="12">
    <source>
        <dbReference type="Proteomes" id="UP000193391"/>
    </source>
</evidence>
<evidence type="ECO:0000313" key="11">
    <source>
        <dbReference type="EMBL" id="OSQ40636.1"/>
    </source>
</evidence>
<evidence type="ECO:0000256" key="9">
    <source>
        <dbReference type="SAM" id="Phobius"/>
    </source>
</evidence>
<dbReference type="Pfam" id="PF00015">
    <property type="entry name" value="MCPsignal"/>
    <property type="match status" value="1"/>
</dbReference>
<dbReference type="SMART" id="SM00283">
    <property type="entry name" value="MA"/>
    <property type="match status" value="1"/>
</dbReference>
<dbReference type="Gene3D" id="3.30.450.20">
    <property type="entry name" value="PAS domain"/>
    <property type="match status" value="1"/>
</dbReference>
<evidence type="ECO:0000256" key="5">
    <source>
        <dbReference type="ARBA" id="ARBA00023136"/>
    </source>
</evidence>
<gene>
    <name evidence="11" type="ORF">TMES_02550</name>
</gene>
<organism evidence="11 12">
    <name type="scientific">Thalassospira mesophila</name>
    <dbReference type="NCBI Taxonomy" id="1293891"/>
    <lineage>
        <taxon>Bacteria</taxon>
        <taxon>Pseudomonadati</taxon>
        <taxon>Pseudomonadota</taxon>
        <taxon>Alphaproteobacteria</taxon>
        <taxon>Rhodospirillales</taxon>
        <taxon>Thalassospiraceae</taxon>
        <taxon>Thalassospira</taxon>
    </lineage>
</organism>
<dbReference type="PROSITE" id="PS50111">
    <property type="entry name" value="CHEMOTAXIS_TRANSDUC_2"/>
    <property type="match status" value="1"/>
</dbReference>
<keyword evidence="6 7" id="KW-0807">Transducer</keyword>
<dbReference type="STRING" id="1293891.TMES_02550"/>
<proteinExistence type="predicted"/>
<dbReference type="EMBL" id="JFKA01000001">
    <property type="protein sequence ID" value="OSQ40636.1"/>
    <property type="molecule type" value="Genomic_DNA"/>
</dbReference>
<dbReference type="PANTHER" id="PTHR32089">
    <property type="entry name" value="METHYL-ACCEPTING CHEMOTAXIS PROTEIN MCPB"/>
    <property type="match status" value="1"/>
</dbReference>
<dbReference type="Pfam" id="PF17200">
    <property type="entry name" value="sCache_2"/>
    <property type="match status" value="1"/>
</dbReference>
<feature type="compositionally biased region" description="Polar residues" evidence="8">
    <location>
        <begin position="500"/>
        <end position="510"/>
    </location>
</feature>
<dbReference type="PANTHER" id="PTHR32089:SF112">
    <property type="entry name" value="LYSOZYME-LIKE PROTEIN-RELATED"/>
    <property type="match status" value="1"/>
</dbReference>
<accession>A0A1Y2L467</accession>
<evidence type="ECO:0000256" key="4">
    <source>
        <dbReference type="ARBA" id="ARBA00022989"/>
    </source>
</evidence>
<evidence type="ECO:0000259" key="10">
    <source>
        <dbReference type="PROSITE" id="PS50111"/>
    </source>
</evidence>
<feature type="transmembrane region" description="Helical" evidence="9">
    <location>
        <begin position="179"/>
        <end position="201"/>
    </location>
</feature>
<reference evidence="11 12" key="1">
    <citation type="submission" date="2014-03" db="EMBL/GenBank/DDBJ databases">
        <title>The draft genome sequence of Thalassospira mesophila JCM 18969.</title>
        <authorList>
            <person name="Lai Q."/>
            <person name="Shao Z."/>
        </authorList>
    </citation>
    <scope>NUCLEOTIDE SEQUENCE [LARGE SCALE GENOMIC DNA]</scope>
    <source>
        <strain evidence="11 12">JCM 18969</strain>
    </source>
</reference>
<dbReference type="RefSeq" id="WP_085579104.1">
    <property type="nucleotide sequence ID" value="NZ_JFKA01000001.1"/>
</dbReference>
<evidence type="ECO:0000256" key="2">
    <source>
        <dbReference type="ARBA" id="ARBA00022475"/>
    </source>
</evidence>
<keyword evidence="4 9" id="KW-1133">Transmembrane helix</keyword>
<sequence length="556" mass="59155">MRFRVMTGIFAIPAICLITLIAIVTTVAFSYQNSIRTEKYNEISHLTEGAVKIIDQYVNKVKAGDLDEATAKAQVLALLREYRFASGNYVYISDFSHCMVLDPLSPEDEGQCKPDSSVRKMIVSTAKSGGGVITYDTKKPGEGDRLIEKAAYVRPIPQWKWALGTGVYMDDVAKQFQSVLWQLGLISLAAIIVAGTLSWIVSKQIARSIVGLSRNISTIADGNYDADVDTDSRFVEIADMAEGVLALRDSSASAKKLETDALNQKQQAEQARRSHIRDIAVKLESEVGSIAHAVDGSAGKSLKLSENMARNASGILVHSREVAATAGDVSANVDAVAAATEELSSSIHEISGQIDQMAQTVIQATDESNNARNDVGGLSQSVDKIQEIVNLINDIAGQTNLLALNATIEAARAGDAGKGFAVVASEVKNLATQTARATEEIANQINSVVDGTNRAVSGISRVSDTIGILREVSTTIASAIEEQGAATREIAGNAHRSASGVKQISDTSDQTMRDAQGTTGDAEQIKAAAQELSQRSAELNQIIGRFAKDLGKQADA</sequence>
<dbReference type="InterPro" id="IPR033480">
    <property type="entry name" value="sCache_2"/>
</dbReference>
<dbReference type="AlphaFoldDB" id="A0A1Y2L467"/>